<gene>
    <name evidence="2" type="ORF">C5613_26490</name>
</gene>
<name>A0A2S8J3Q8_RHOOP</name>
<dbReference type="InterPro" id="IPR029045">
    <property type="entry name" value="ClpP/crotonase-like_dom_sf"/>
</dbReference>
<dbReference type="Gene3D" id="3.90.226.10">
    <property type="entry name" value="2-enoyl-CoA Hydratase, Chain A, domain 1"/>
    <property type="match status" value="1"/>
</dbReference>
<dbReference type="GO" id="GO:0004165">
    <property type="term" value="F:delta(3)-delta(2)-enoyl-CoA isomerase activity"/>
    <property type="evidence" value="ECO:0007669"/>
    <property type="project" value="TreeGrafter"/>
</dbReference>
<dbReference type="Pfam" id="PF00378">
    <property type="entry name" value="ECH_1"/>
    <property type="match status" value="1"/>
</dbReference>
<dbReference type="PANTHER" id="PTHR11941:SF75">
    <property type="entry name" value="ENOYL-COA HYDRATASE_ISOMERASE FAMILY PROTEIN"/>
    <property type="match status" value="1"/>
</dbReference>
<accession>A0A2S8J3Q8</accession>
<dbReference type="EMBL" id="PUIO01000037">
    <property type="protein sequence ID" value="PQP21192.1"/>
    <property type="molecule type" value="Genomic_DNA"/>
</dbReference>
<comment type="caution">
    <text evidence="2">The sequence shown here is derived from an EMBL/GenBank/DDBJ whole genome shotgun (WGS) entry which is preliminary data.</text>
</comment>
<reference evidence="3" key="1">
    <citation type="submission" date="2018-02" db="EMBL/GenBank/DDBJ databases">
        <title>Draft genome sequencing of Rhodococcus opacus KU647198.</title>
        <authorList>
            <person name="Zheng B.-X."/>
        </authorList>
    </citation>
    <scope>NUCLEOTIDE SEQUENCE [LARGE SCALE GENOMIC DNA]</scope>
    <source>
        <strain evidence="3">04-OD7</strain>
    </source>
</reference>
<dbReference type="RefSeq" id="WP_105419096.1">
    <property type="nucleotide sequence ID" value="NZ_PUIO01000037.1"/>
</dbReference>
<evidence type="ECO:0000313" key="2">
    <source>
        <dbReference type="EMBL" id="PQP21192.1"/>
    </source>
</evidence>
<dbReference type="CDD" id="cd06558">
    <property type="entry name" value="crotonase-like"/>
    <property type="match status" value="1"/>
</dbReference>
<dbReference type="SUPFAM" id="SSF52096">
    <property type="entry name" value="ClpP/crotonase"/>
    <property type="match status" value="1"/>
</dbReference>
<dbReference type="InterPro" id="IPR001753">
    <property type="entry name" value="Enoyl-CoA_hydra/iso"/>
</dbReference>
<dbReference type="PANTHER" id="PTHR11941">
    <property type="entry name" value="ENOYL-COA HYDRATASE-RELATED"/>
    <property type="match status" value="1"/>
</dbReference>
<keyword evidence="1" id="KW-0443">Lipid metabolism</keyword>
<evidence type="ECO:0000313" key="3">
    <source>
        <dbReference type="Proteomes" id="UP000239290"/>
    </source>
</evidence>
<proteinExistence type="predicted"/>
<organism evidence="2 3">
    <name type="scientific">Rhodococcus opacus</name>
    <name type="common">Nocardia opaca</name>
    <dbReference type="NCBI Taxonomy" id="37919"/>
    <lineage>
        <taxon>Bacteria</taxon>
        <taxon>Bacillati</taxon>
        <taxon>Actinomycetota</taxon>
        <taxon>Actinomycetes</taxon>
        <taxon>Mycobacteriales</taxon>
        <taxon>Nocardiaceae</taxon>
        <taxon>Rhodococcus</taxon>
    </lineage>
</organism>
<evidence type="ECO:0000256" key="1">
    <source>
        <dbReference type="ARBA" id="ARBA00023098"/>
    </source>
</evidence>
<dbReference type="Proteomes" id="UP000239290">
    <property type="component" value="Unassembled WGS sequence"/>
</dbReference>
<dbReference type="GO" id="GO:0006635">
    <property type="term" value="P:fatty acid beta-oxidation"/>
    <property type="evidence" value="ECO:0007669"/>
    <property type="project" value="TreeGrafter"/>
</dbReference>
<dbReference type="FunFam" id="3.90.226.10:FF:000049">
    <property type="entry name" value="Enoyl-CoA delta isomerase 3"/>
    <property type="match status" value="1"/>
</dbReference>
<dbReference type="AlphaFoldDB" id="A0A2S8J3Q8"/>
<sequence>MPVLQNQNDIFVLDLGDGENRLHPDWIAAVNSALDEVEKHEGPGALVTVANGKFYSNGLDLDWLSAHRDQHNDYIAAVQALYARFLALPVMTVAAIQGHAFAAGAMLSLAHDFRVMRADRGFWCLPEMDINLPFPRGMAALVQSRLSPQIAHEAMLTARRYGGTDAQAAGIVDHAVEEASISETALTIAHANLTKAGETLGITKSRMYAPVLATLRDSSNPRG</sequence>
<protein>
    <submittedName>
        <fullName evidence="2">Enoyl-CoA hydratase</fullName>
    </submittedName>
</protein>